<sequence length="771" mass="82845">MDRLRGGGGRRVPEVLRQVAAVEVRRQTIEVDDPCARSGGETLPRRTARLSGELLSLLFPHSTTLPHAFKGATESNRNRAAVSARVWTGDKWGAYECTTYGALSARVDNFGSGLRNLGLRSGDFLAIWADNSVEWVVASLAAFAHSLVVVPIRPDVSPTTARHILTHSNAKVVICSHATLPDLASVIKKCKKVSHAVAIPRSQKSKGSSKGGVELEDMRDLGKCQLRSFAEVETNGSQKPIKPIIPDASSPAVIAYTEGHKSPSSPSYPTPPRRPSSPTPKGVEISHAALVATQAGLVPMLEAGGEWVVDSDVFYAHNTFASTFHFTLLFTLLACGATIGMPSEGDENLAADVEKLRPTIFAGTPEVYQRIYTRLMQLVAQSSTLKKWMFKKGGTEGGGGVSVWDGLVFNNFKASMGGRVRLFLSSDYPLPPNTRHFLQICFNCAVVEVYTLTEAVGIVSATNPSDPASLHVGSPIASLEVKLIDAKALGFVTSHKPPSGEICIRGMSVAQRYLDDDALTDAVFDEDGWVHTGDIGTWNENGTLTLVDRKENIVKLQGGDFVALGKMEGLYARSQFVQQIYVHGDDTEPCLVAIVLVHPSVVRSFASKPAVRHQFEGQSEVSELIENPIMRNVVVADLRAIGKSLGVRSCELVRAVHLEIGEWTVGEGLVTPNKRLHRNALHSKYRDEIAELYAELKRKAREAVEGEDDMPSSPSSSMSSPSRAAASQVQFSDTSRSAPSSASSAASSSSACASVSSADSDSYSDSDDSSS</sequence>
<dbReference type="GO" id="GO:0005783">
    <property type="term" value="C:endoplasmic reticulum"/>
    <property type="evidence" value="ECO:0007669"/>
    <property type="project" value="TreeGrafter"/>
</dbReference>
<dbReference type="GeneID" id="14915462"/>
<proteinExistence type="predicted"/>
<dbReference type="InterPro" id="IPR042099">
    <property type="entry name" value="ANL_N_sf"/>
</dbReference>
<evidence type="ECO:0000256" key="1">
    <source>
        <dbReference type="ARBA" id="ARBA00022741"/>
    </source>
</evidence>
<evidence type="ECO:0000313" key="5">
    <source>
        <dbReference type="EMBL" id="ELR14870.1"/>
    </source>
</evidence>
<feature type="domain" description="AMP-dependent synthetase/ligase" evidence="4">
    <location>
        <begin position="77"/>
        <end position="257"/>
    </location>
</feature>
<dbReference type="AlphaFoldDB" id="L8GPF1"/>
<dbReference type="InterPro" id="IPR000873">
    <property type="entry name" value="AMP-dep_synth/lig_dom"/>
</dbReference>
<feature type="compositionally biased region" description="Acidic residues" evidence="3">
    <location>
        <begin position="762"/>
        <end position="771"/>
    </location>
</feature>
<organism evidence="5 6">
    <name type="scientific">Acanthamoeba castellanii (strain ATCC 30010 / Neff)</name>
    <dbReference type="NCBI Taxonomy" id="1257118"/>
    <lineage>
        <taxon>Eukaryota</taxon>
        <taxon>Amoebozoa</taxon>
        <taxon>Discosea</taxon>
        <taxon>Longamoebia</taxon>
        <taxon>Centramoebida</taxon>
        <taxon>Acanthamoebidae</taxon>
        <taxon>Acanthamoeba</taxon>
    </lineage>
</organism>
<dbReference type="Gene3D" id="3.40.50.12780">
    <property type="entry name" value="N-terminal domain of ligase-like"/>
    <property type="match status" value="1"/>
</dbReference>
<dbReference type="RefSeq" id="XP_004336883.1">
    <property type="nucleotide sequence ID" value="XM_004336835.1"/>
</dbReference>
<keyword evidence="6" id="KW-1185">Reference proteome</keyword>
<dbReference type="Pfam" id="PF00501">
    <property type="entry name" value="AMP-binding"/>
    <property type="match status" value="2"/>
</dbReference>
<feature type="compositionally biased region" description="Low complexity" evidence="3">
    <location>
        <begin position="711"/>
        <end position="761"/>
    </location>
</feature>
<dbReference type="GO" id="GO:0005524">
    <property type="term" value="F:ATP binding"/>
    <property type="evidence" value="ECO:0007669"/>
    <property type="project" value="UniProtKB-KW"/>
</dbReference>
<feature type="region of interest" description="Disordered" evidence="3">
    <location>
        <begin position="701"/>
        <end position="771"/>
    </location>
</feature>
<dbReference type="Proteomes" id="UP000011083">
    <property type="component" value="Unassembled WGS sequence"/>
</dbReference>
<evidence type="ECO:0000259" key="4">
    <source>
        <dbReference type="Pfam" id="PF00501"/>
    </source>
</evidence>
<feature type="domain" description="AMP-dependent synthetase/ligase" evidence="4">
    <location>
        <begin position="279"/>
        <end position="514"/>
    </location>
</feature>
<name>L8GPF1_ACACF</name>
<dbReference type="GO" id="GO:0016020">
    <property type="term" value="C:membrane"/>
    <property type="evidence" value="ECO:0007669"/>
    <property type="project" value="TreeGrafter"/>
</dbReference>
<protein>
    <submittedName>
        <fullName evidence="5">AMPbinding enzyme domain containing protein</fullName>
    </submittedName>
</protein>
<dbReference type="GO" id="GO:0004467">
    <property type="term" value="F:long-chain fatty acid-CoA ligase activity"/>
    <property type="evidence" value="ECO:0007669"/>
    <property type="project" value="TreeGrafter"/>
</dbReference>
<reference evidence="5 6" key="1">
    <citation type="journal article" date="2013" name="Genome Biol.">
        <title>Genome of Acanthamoeba castellanii highlights extensive lateral gene transfer and early evolution of tyrosine kinase signaling.</title>
        <authorList>
            <person name="Clarke M."/>
            <person name="Lohan A.J."/>
            <person name="Liu B."/>
            <person name="Lagkouvardos I."/>
            <person name="Roy S."/>
            <person name="Zafar N."/>
            <person name="Bertelli C."/>
            <person name="Schilde C."/>
            <person name="Kianianmomeni A."/>
            <person name="Burglin T.R."/>
            <person name="Frech C."/>
            <person name="Turcotte B."/>
            <person name="Kopec K.O."/>
            <person name="Synnott J.M."/>
            <person name="Choo C."/>
            <person name="Paponov I."/>
            <person name="Finkler A."/>
            <person name="Soon Heng Tan C."/>
            <person name="Hutchins A.P."/>
            <person name="Weinmeier T."/>
            <person name="Rattei T."/>
            <person name="Chu J.S."/>
            <person name="Gimenez G."/>
            <person name="Irimia M."/>
            <person name="Rigden D.J."/>
            <person name="Fitzpatrick D.A."/>
            <person name="Lorenzo-Morales J."/>
            <person name="Bateman A."/>
            <person name="Chiu C.H."/>
            <person name="Tang P."/>
            <person name="Hegemann P."/>
            <person name="Fromm H."/>
            <person name="Raoult D."/>
            <person name="Greub G."/>
            <person name="Miranda-Saavedra D."/>
            <person name="Chen N."/>
            <person name="Nash P."/>
            <person name="Ginger M.L."/>
            <person name="Horn M."/>
            <person name="Schaap P."/>
            <person name="Caler L."/>
            <person name="Loftus B."/>
        </authorList>
    </citation>
    <scope>NUCLEOTIDE SEQUENCE [LARGE SCALE GENOMIC DNA]</scope>
    <source>
        <strain evidence="5 6">Neff</strain>
    </source>
</reference>
<keyword evidence="1" id="KW-0547">Nucleotide-binding</keyword>
<gene>
    <name evidence="5" type="ORF">ACA1_130850</name>
</gene>
<dbReference type="KEGG" id="acan:ACA1_130850"/>
<dbReference type="OrthoDB" id="1700726at2759"/>
<evidence type="ECO:0000313" key="6">
    <source>
        <dbReference type="Proteomes" id="UP000011083"/>
    </source>
</evidence>
<evidence type="ECO:0000256" key="2">
    <source>
        <dbReference type="ARBA" id="ARBA00022840"/>
    </source>
</evidence>
<dbReference type="PANTHER" id="PTHR43272:SF33">
    <property type="entry name" value="AMP-BINDING DOMAIN-CONTAINING PROTEIN-RELATED"/>
    <property type="match status" value="1"/>
</dbReference>
<feature type="region of interest" description="Disordered" evidence="3">
    <location>
        <begin position="257"/>
        <end position="282"/>
    </location>
</feature>
<dbReference type="VEuPathDB" id="AmoebaDB:ACA1_130850"/>
<evidence type="ECO:0000256" key="3">
    <source>
        <dbReference type="SAM" id="MobiDB-lite"/>
    </source>
</evidence>
<keyword evidence="2" id="KW-0067">ATP-binding</keyword>
<dbReference type="PANTHER" id="PTHR43272">
    <property type="entry name" value="LONG-CHAIN-FATTY-ACID--COA LIGASE"/>
    <property type="match status" value="1"/>
</dbReference>
<feature type="compositionally biased region" description="Pro residues" evidence="3">
    <location>
        <begin position="266"/>
        <end position="278"/>
    </location>
</feature>
<accession>L8GPF1</accession>
<dbReference type="SUPFAM" id="SSF56801">
    <property type="entry name" value="Acetyl-CoA synthetase-like"/>
    <property type="match status" value="1"/>
</dbReference>
<dbReference type="EMBL" id="KB008043">
    <property type="protein sequence ID" value="ELR14870.1"/>
    <property type="molecule type" value="Genomic_DNA"/>
</dbReference>
<dbReference type="STRING" id="1257118.L8GPF1"/>